<gene>
    <name evidence="1" type="ORF">NWP17_10325</name>
</gene>
<comment type="caution">
    <text evidence="1">The sequence shown here is derived from an EMBL/GenBank/DDBJ whole genome shotgun (WGS) entry which is preliminary data.</text>
</comment>
<accession>A0AA43GSD3</accession>
<dbReference type="AlphaFoldDB" id="A0AA43GSD3"/>
<name>A0AA43GSD3_9CYAN</name>
<dbReference type="EMBL" id="JANQDH010000070">
    <property type="protein sequence ID" value="MDH6060829.1"/>
    <property type="molecule type" value="Genomic_DNA"/>
</dbReference>
<proteinExistence type="predicted"/>
<evidence type="ECO:0000313" key="1">
    <source>
        <dbReference type="EMBL" id="MDH6060829.1"/>
    </source>
</evidence>
<protein>
    <submittedName>
        <fullName evidence="1">Uncharacterized protein</fullName>
    </submittedName>
</protein>
<dbReference type="RefSeq" id="WP_280654821.1">
    <property type="nucleotide sequence ID" value="NZ_JANQDH010000070.1"/>
</dbReference>
<evidence type="ECO:0000313" key="2">
    <source>
        <dbReference type="Proteomes" id="UP001159387"/>
    </source>
</evidence>
<dbReference type="Proteomes" id="UP001159387">
    <property type="component" value="Unassembled WGS sequence"/>
</dbReference>
<organism evidence="1 2">
    <name type="scientific">Chrysosporum bergii ANA360D</name>
    <dbReference type="NCBI Taxonomy" id="617107"/>
    <lineage>
        <taxon>Bacteria</taxon>
        <taxon>Bacillati</taxon>
        <taxon>Cyanobacteriota</taxon>
        <taxon>Cyanophyceae</taxon>
        <taxon>Nostocales</taxon>
        <taxon>Nodulariaceae</taxon>
        <taxon>Chrysosporum</taxon>
    </lineage>
</organism>
<keyword evidence="2" id="KW-1185">Reference proteome</keyword>
<sequence length="56" mass="6387">MNDLKSPRRLFVGLITLDLIYRADSASSNNQRRAELLASDMGVSRWPFQSPSPFFN</sequence>
<reference evidence="1 2" key="1">
    <citation type="journal article" date="2023" name="J. Phycol.">
        <title>Chrysosporum ovalisporum is synonymous with the true-branching cyanobacterium Umezakia natans (Nostocales/Aphanizomenonaceae).</title>
        <authorList>
            <person name="McGregor G.B."/>
            <person name="Sendall B.C."/>
            <person name="Niiyama Y."/>
            <person name="Tuji A."/>
            <person name="Willis A."/>
        </authorList>
    </citation>
    <scope>NUCLEOTIDE SEQUENCE [LARGE SCALE GENOMIC DNA]</scope>
    <source>
        <strain evidence="1 2">ANA360D</strain>
    </source>
</reference>